<evidence type="ECO:0008006" key="3">
    <source>
        <dbReference type="Google" id="ProtNLM"/>
    </source>
</evidence>
<name>A0A8J6C8D0_DIALT</name>
<reference evidence="1" key="1">
    <citation type="submission" date="2021-05" db="EMBL/GenBank/DDBJ databases">
        <title>The genome of the haptophyte Pavlova lutheri (Diacronema luteri, Pavlovales) - a model for lipid biosynthesis in eukaryotic algae.</title>
        <authorList>
            <person name="Hulatt C.J."/>
            <person name="Posewitz M.C."/>
        </authorList>
    </citation>
    <scope>NUCLEOTIDE SEQUENCE</scope>
    <source>
        <strain evidence="1">NIVA-4/92</strain>
    </source>
</reference>
<dbReference type="InterPro" id="IPR036465">
    <property type="entry name" value="vWFA_dom_sf"/>
</dbReference>
<keyword evidence="2" id="KW-1185">Reference proteome</keyword>
<proteinExistence type="predicted"/>
<evidence type="ECO:0000313" key="2">
    <source>
        <dbReference type="Proteomes" id="UP000751190"/>
    </source>
</evidence>
<dbReference type="Proteomes" id="UP000751190">
    <property type="component" value="Unassembled WGS sequence"/>
</dbReference>
<dbReference type="EMBL" id="JAGTXO010000032">
    <property type="protein sequence ID" value="KAG8460535.1"/>
    <property type="molecule type" value="Genomic_DNA"/>
</dbReference>
<evidence type="ECO:0000313" key="1">
    <source>
        <dbReference type="EMBL" id="KAG8460535.1"/>
    </source>
</evidence>
<comment type="caution">
    <text evidence="1">The sequence shown here is derived from an EMBL/GenBank/DDBJ whole genome shotgun (WGS) entry which is preliminary data.</text>
</comment>
<organism evidence="1 2">
    <name type="scientific">Diacronema lutheri</name>
    <name type="common">Unicellular marine alga</name>
    <name type="synonym">Monochrysis lutheri</name>
    <dbReference type="NCBI Taxonomy" id="2081491"/>
    <lineage>
        <taxon>Eukaryota</taxon>
        <taxon>Haptista</taxon>
        <taxon>Haptophyta</taxon>
        <taxon>Pavlovophyceae</taxon>
        <taxon>Pavlovales</taxon>
        <taxon>Pavlovaceae</taxon>
        <taxon>Diacronema</taxon>
    </lineage>
</organism>
<sequence length="356" mass="38788">MTPPSDGRHRDASAYLAAHEFPPGLVEAILRTKTAFAHRYWVVDNSGSMALLDGKRVEDERPRGGKPRMVSCSRYEEVREIVHFHAHLAALLGCPTTFAFLNHPHKDHSGAQDFAVASKADLPALLDAAAAHPYDGDPICARVRSVAEAIGAREAELRASGQRVAVVIVTDGLPSDGNLAKELEHFGKLPATVVVRLCCDDRAVVRFWNHLDHTLETVHLNVLDDLHAEAHEVAEHNPFITYGAPLHRLREWGVHEKVVDVIDERPLAADEICTLCSVLFGQAAAKGLPAANVSADAFVDAVVALQRASPAPHDMLHAGTRAWIDGESLRKYLHGRYTLGEDGKLRDADAKACVVQ</sequence>
<dbReference type="OMA" id="RVEDERP"/>
<dbReference type="OrthoDB" id="2142040at2759"/>
<protein>
    <recommendedName>
        <fullName evidence="3">VWFA domain-containing protein</fullName>
    </recommendedName>
</protein>
<dbReference type="AlphaFoldDB" id="A0A8J6C8D0"/>
<gene>
    <name evidence="1" type="ORF">KFE25_013185</name>
</gene>
<dbReference type="SUPFAM" id="SSF53300">
    <property type="entry name" value="vWA-like"/>
    <property type="match status" value="1"/>
</dbReference>
<accession>A0A8J6C8D0</accession>